<gene>
    <name evidence="5" type="ORF">A7K91_06175</name>
</gene>
<dbReference type="CDD" id="cd00761">
    <property type="entry name" value="Glyco_tranf_GTA_type"/>
    <property type="match status" value="1"/>
</dbReference>
<proteinExistence type="inferred from homology"/>
<dbReference type="RefSeq" id="WP_068685959.1">
    <property type="nucleotide sequence ID" value="NZ_LYPA01000071.1"/>
</dbReference>
<name>A0A1A5YD64_9BACL</name>
<dbReference type="Gene3D" id="3.40.50.720">
    <property type="entry name" value="NAD(P)-binding Rossmann-like Domain"/>
    <property type="match status" value="1"/>
</dbReference>
<dbReference type="OrthoDB" id="9785185at2"/>
<comment type="caution">
    <text evidence="5">The sequence shown here is derived from an EMBL/GenBank/DDBJ whole genome shotgun (WGS) entry which is preliminary data.</text>
</comment>
<comment type="similarity">
    <text evidence="1">Belongs to the glycosyltransferase 2 family.</text>
</comment>
<dbReference type="EMBL" id="LYPA01000071">
    <property type="protein sequence ID" value="OBR63538.1"/>
    <property type="molecule type" value="Genomic_DNA"/>
</dbReference>
<evidence type="ECO:0000256" key="3">
    <source>
        <dbReference type="ARBA" id="ARBA00022679"/>
    </source>
</evidence>
<feature type="domain" description="Glycosyltransferase 2-like" evidence="4">
    <location>
        <begin position="5"/>
        <end position="147"/>
    </location>
</feature>
<dbReference type="InterPro" id="IPR001173">
    <property type="entry name" value="Glyco_trans_2-like"/>
</dbReference>
<keyword evidence="6" id="KW-1185">Reference proteome</keyword>
<organism evidence="5 6">
    <name type="scientific">Paenibacillus oryzae</name>
    <dbReference type="NCBI Taxonomy" id="1844972"/>
    <lineage>
        <taxon>Bacteria</taxon>
        <taxon>Bacillati</taxon>
        <taxon>Bacillota</taxon>
        <taxon>Bacilli</taxon>
        <taxon>Bacillales</taxon>
        <taxon>Paenibacillaceae</taxon>
        <taxon>Paenibacillus</taxon>
    </lineage>
</organism>
<evidence type="ECO:0000313" key="5">
    <source>
        <dbReference type="EMBL" id="OBR63538.1"/>
    </source>
</evidence>
<evidence type="ECO:0000256" key="2">
    <source>
        <dbReference type="ARBA" id="ARBA00022676"/>
    </source>
</evidence>
<dbReference type="PANTHER" id="PTHR22916">
    <property type="entry name" value="GLYCOSYLTRANSFERASE"/>
    <property type="match status" value="1"/>
</dbReference>
<accession>A0A1A5YD64</accession>
<dbReference type="Gene3D" id="3.90.550.10">
    <property type="entry name" value="Spore Coat Polysaccharide Biosynthesis Protein SpsA, Chain A"/>
    <property type="match status" value="1"/>
</dbReference>
<dbReference type="Proteomes" id="UP000092024">
    <property type="component" value="Unassembled WGS sequence"/>
</dbReference>
<keyword evidence="2" id="KW-0328">Glycosyltransferase</keyword>
<dbReference type="InterPro" id="IPR029044">
    <property type="entry name" value="Nucleotide-diphossugar_trans"/>
</dbReference>
<evidence type="ECO:0000313" key="6">
    <source>
        <dbReference type="Proteomes" id="UP000092024"/>
    </source>
</evidence>
<dbReference type="SUPFAM" id="SSF53448">
    <property type="entry name" value="Nucleotide-diphospho-sugar transferases"/>
    <property type="match status" value="1"/>
</dbReference>
<protein>
    <recommendedName>
        <fullName evidence="4">Glycosyltransferase 2-like domain-containing protein</fullName>
    </recommendedName>
</protein>
<dbReference type="GO" id="GO:0016757">
    <property type="term" value="F:glycosyltransferase activity"/>
    <property type="evidence" value="ECO:0007669"/>
    <property type="project" value="UniProtKB-KW"/>
</dbReference>
<evidence type="ECO:0000256" key="1">
    <source>
        <dbReference type="ARBA" id="ARBA00006739"/>
    </source>
</evidence>
<dbReference type="Pfam" id="PF00535">
    <property type="entry name" value="Glycos_transf_2"/>
    <property type="match status" value="1"/>
</dbReference>
<dbReference type="AlphaFoldDB" id="A0A1A5YD64"/>
<dbReference type="PANTHER" id="PTHR22916:SF51">
    <property type="entry name" value="GLYCOSYLTRANSFERASE EPSH-RELATED"/>
    <property type="match status" value="1"/>
</dbReference>
<sequence>MPKVSIIMPSLNVVTYIKECMDSVIDQTLQDIEIICVDAGSTDGTREILQEYASRDSRIIVLDSDRKSYGYQVNWGFDVAKGEYLGIVETDDYIDPGMFQTLYNTAIENNADFVKSDFFLFTDFPDKGRQTIKHDLFRPSSISKKLVSYTDYTDQLVPIDTFMWNGIYKRKFVQEKNIRLNETQGAAYQDAGFRYQVALLVQRGVFIHSAFYHYRRDNAASSMNSPKGLQYDLQECQFIMDWVMNVFPEDYARLRMVSRSIAIICLNSLLRGAYYDNPNMHSVLQHYWNLLSFSYRKGLLLREDFSDEMWMELEMLLENQKYFERYIYEKAETEFKSYYDFLSLMASQNQVVIFGVGKIGKYASFFLNINGISNIVCICDNDNDKWGSLCMGNEICSPQKAVANYPNAYYLIANRANSKDMIKQLMGLNVPSKNIGIYPFPLNLIICTSRLLNNH</sequence>
<keyword evidence="3" id="KW-0808">Transferase</keyword>
<evidence type="ECO:0000259" key="4">
    <source>
        <dbReference type="Pfam" id="PF00535"/>
    </source>
</evidence>
<dbReference type="STRING" id="1844972.A7K91_06175"/>
<reference evidence="5 6" key="1">
    <citation type="submission" date="2016-05" db="EMBL/GenBank/DDBJ databases">
        <title>Paenibacillus oryzae. sp. nov., isolated from the rice root.</title>
        <authorList>
            <person name="Zhang J."/>
            <person name="Zhang X."/>
        </authorList>
    </citation>
    <scope>NUCLEOTIDE SEQUENCE [LARGE SCALE GENOMIC DNA]</scope>
    <source>
        <strain evidence="5 6">1DrF-4</strain>
    </source>
</reference>